<protein>
    <recommendedName>
        <fullName evidence="7">LPXTG cell wall anchor domain-containing protein</fullName>
    </recommendedName>
</protein>
<dbReference type="STRING" id="1776384.GCA_900086585_03480"/>
<dbReference type="Proteomes" id="UP000284841">
    <property type="component" value="Unassembled WGS sequence"/>
</dbReference>
<accession>A0A415DSM7</accession>
<evidence type="ECO:0000313" key="6">
    <source>
        <dbReference type="Proteomes" id="UP000284841"/>
    </source>
</evidence>
<feature type="domain" description="T-Q ester bond containing" evidence="4">
    <location>
        <begin position="1761"/>
        <end position="1881"/>
    </location>
</feature>
<feature type="domain" description="T-Q ester bond containing" evidence="4">
    <location>
        <begin position="1890"/>
        <end position="1991"/>
    </location>
</feature>
<feature type="transmembrane region" description="Helical" evidence="2">
    <location>
        <begin position="2014"/>
        <end position="2032"/>
    </location>
</feature>
<feature type="domain" description="SpaA-like prealbumin fold" evidence="3">
    <location>
        <begin position="1252"/>
        <end position="1322"/>
    </location>
</feature>
<gene>
    <name evidence="5" type="ORF">DW099_19610</name>
</gene>
<feature type="domain" description="T-Q ester bond containing" evidence="4">
    <location>
        <begin position="1640"/>
        <end position="1758"/>
    </location>
</feature>
<evidence type="ECO:0000259" key="4">
    <source>
        <dbReference type="Pfam" id="PF18202"/>
    </source>
</evidence>
<dbReference type="EMBL" id="QRMS01000012">
    <property type="protein sequence ID" value="RHJ82769.1"/>
    <property type="molecule type" value="Genomic_DNA"/>
</dbReference>
<evidence type="ECO:0000313" key="5">
    <source>
        <dbReference type="EMBL" id="RHJ82769.1"/>
    </source>
</evidence>
<dbReference type="InterPro" id="IPR041100">
    <property type="entry name" value="TQ"/>
</dbReference>
<sequence>MPKEGEPEPDYWPVFEFPVHKDDKNPGWDGDKCTPMGDAVLSSTFVLYRNGKEVDRVTLDEYGSTEILSDQPWTSPADLTKTRSGSYFHTETDNDGNEITHCSVTPIQLEWQNTQNVEYEVVEIPATARLSETASGTGTNNRKYEVSYHGISKDSRTCVTQDPKWSDIQYKINYKTTLGTNAGDGTAQGVQEDLDDQLTLNEETWINDNWRGKLLIKKQKESEDVFDEEGNAGSLNLSTKSKWRMYLNSGGFEDHPYLRFVEDGYTEDGAKKYKVVRDTSGMNNATTDMVVSDTGSLFILDIPYGAYTVEEVAADDESFVLERFQVSIAEDSRQYTKSITNKKKENVIKVVKTDAETGKTVNMKGTKFYIRYMGNHLLPDPTKSENYGRLLPNASDINSTSKDYTFTCNAYGEIVLPYDLKFGTYRLEEFLLPDGYFVGTYDCNGNGTNADYGESGEYGKDDDGKADSNMNWETIKDDDPANDMIAVYDKDGNKVEYKAGDIFNFYTFKVEKQEGHPDGDEYVKYYKAVAMKNNPVKGKIEIEKEGEILAGFEKTQKDGYTVWTPKYVWSKLKDAVFGIYAAIDQWLSDGNDGCQVFDTETDKKIKILTDKKTHSGTNGKGEIYEEGTFHHESGAKLYYKLGREASADNRYTRVYTTPEQRPASYSCNFEKTEDGLKYRYDLNVQMKYNAGGTNYTDITVSKVTSVLNGYRVNIPTTEATAVVGGKAYKPAINVGDDDGNVFDIFKSADIYESTGEKVYDSDGKLIVDLGDIGATRYIVKDYEFYKLTAEDVKMIEKIIEEGIDNNGDGKYDGDGEKPPVTVTKTAFEWDNNVTLVNPGKGGRAIEKTKEGTYRVLTDNYDWTASDEEGIPAAQYTVPNGWIEVPYIPNIEVDEGVATVKNPHYAIIAKVEDQAVIYQVLLQDKTWQECTADGNFQKMVVEEYKASYTQQADNESGFTFELDGITISSQGHRNGKAITAIYNPFDAKPVVELGIGYSQKAEGSTTTFTAQEPCAPIYFMTEDGVKTEMYYFGTTTKTLLTIPMKAVEGNYERIIPSIVFTRTGEVIDWYSQLSPDNPVYKREAAYHNTVTATRHEGDKNSEVYYTVEIVSDQSMADGDGPFEITYADGYQAKIYKAESDQGNDLGIMLLDGIYKTSTAALSDLIETITTGEDGKAVSSALPLGKYIIRELSAPNGYIADTEHSWEVNLQYKDQYTPLVWDSIKARNDYVNVELDLSKVFETGHDTKQYLPGGGAVFGIYNADPIHYGNTALQQDSLIDILSVNDSGKAHSLTKIPAGVYYLKELKTKDGYLLNDTPYYFVAGDRVKSKPLEISKDADGKDADGMTAKAVMDGYGRGTITIETLTQYPAASMIINGRTYSMDQEAEGPYTTVKVHKDMTRTKVIVTEENPAEITLANGKNLTLQIKGNTYSYSYDGTNGVYIPEVTDTGYYADYTLADDQVDLENPANKTLVLTGAEGTSAITVTTVYEKKDRYKEPFNGYVNVSMTTGTLMNGTMGKDVIDVDSLSGPIKLEEGKTLVLQAEDGATYIVKTVKNNGVKCSVHNTLATVLTADNGPKLTIDGAAIYEGFHIAKNITTARQDSSAKTVQVKINTTDNINADGIQNEAGEKPNVPEIPMPERPSIKTSALDSETKAHIARADDRVTIVDTVTYNNLEPKKVYTLRGSLIDKSSGKVMKLDGEEIRAEKVFIPEEASGVIDLAFTFDGSSLAGKEIVIFEKLYQENEEVAKHTDIEDAHQTILFPQIKTTAKDRDTKDHISRAVTERTIIDTVQYSNLIAGETYSITGTLVNQATGKAVKLRGKAVSETKNFTAEKSDGCIELAFSFDATLLSGTTIVAFESLKYDGVEVAAHKAIDDPEQTVYVPEIKTSASHTVDGTITDIVKYSNLLPERTYTVSGILMDQATGRPVISDGKAITAVKTFVPKMSGGNVELSFQYDEKELYGKTVVVFETLKLNDSIVGVHQDLHDKGQTVEIDSPKEIKKIKIDRPKTGDETDLRIVGIFILAILLLTFLMAKRKNYK</sequence>
<evidence type="ECO:0000256" key="1">
    <source>
        <dbReference type="SAM" id="MobiDB-lite"/>
    </source>
</evidence>
<evidence type="ECO:0008006" key="7">
    <source>
        <dbReference type="Google" id="ProtNLM"/>
    </source>
</evidence>
<keyword evidence="2" id="KW-0812">Transmembrane</keyword>
<keyword evidence="2" id="KW-0472">Membrane</keyword>
<evidence type="ECO:0000256" key="2">
    <source>
        <dbReference type="SAM" id="Phobius"/>
    </source>
</evidence>
<organism evidence="5 6">
    <name type="scientific">Emergencia timonensis</name>
    <dbReference type="NCBI Taxonomy" id="1776384"/>
    <lineage>
        <taxon>Bacteria</taxon>
        <taxon>Bacillati</taxon>
        <taxon>Bacillota</taxon>
        <taxon>Clostridia</taxon>
        <taxon>Peptostreptococcales</taxon>
        <taxon>Anaerovoracaceae</taxon>
        <taxon>Emergencia</taxon>
    </lineage>
</organism>
<name>A0A415DSM7_9FIRM</name>
<feature type="region of interest" description="Disordered" evidence="1">
    <location>
        <begin position="1618"/>
        <end position="1639"/>
    </location>
</feature>
<dbReference type="Pfam" id="PF18202">
    <property type="entry name" value="TQ"/>
    <property type="match status" value="3"/>
</dbReference>
<dbReference type="Gene3D" id="2.60.40.3930">
    <property type="match status" value="3"/>
</dbReference>
<keyword evidence="2" id="KW-1133">Transmembrane helix</keyword>
<reference evidence="5 6" key="1">
    <citation type="submission" date="2018-08" db="EMBL/GenBank/DDBJ databases">
        <title>A genome reference for cultivated species of the human gut microbiota.</title>
        <authorList>
            <person name="Zou Y."/>
            <person name="Xue W."/>
            <person name="Luo G."/>
        </authorList>
    </citation>
    <scope>NUCLEOTIDE SEQUENCE [LARGE SCALE GENOMIC DNA]</scope>
    <source>
        <strain evidence="5 6">AM07-24</strain>
    </source>
</reference>
<dbReference type="InterPro" id="IPR013783">
    <property type="entry name" value="Ig-like_fold"/>
</dbReference>
<comment type="caution">
    <text evidence="5">The sequence shown here is derived from an EMBL/GenBank/DDBJ whole genome shotgun (WGS) entry which is preliminary data.</text>
</comment>
<keyword evidence="6" id="KW-1185">Reference proteome</keyword>
<proteinExistence type="predicted"/>
<dbReference type="Gene3D" id="2.60.40.10">
    <property type="entry name" value="Immunoglobulins"/>
    <property type="match status" value="3"/>
</dbReference>
<evidence type="ECO:0000259" key="3">
    <source>
        <dbReference type="Pfam" id="PF17802"/>
    </source>
</evidence>
<dbReference type="NCBIfam" id="NF033903">
    <property type="entry name" value="VaFE_rpt"/>
    <property type="match status" value="3"/>
</dbReference>
<feature type="domain" description="SpaA-like prealbumin fold" evidence="3">
    <location>
        <begin position="1152"/>
        <end position="1212"/>
    </location>
</feature>
<dbReference type="Pfam" id="PF17802">
    <property type="entry name" value="SpaA"/>
    <property type="match status" value="2"/>
</dbReference>
<dbReference type="InterPro" id="IPR041033">
    <property type="entry name" value="SpaA_PFL_dom_1"/>
</dbReference>